<feature type="region of interest" description="Disordered" evidence="1">
    <location>
        <begin position="378"/>
        <end position="493"/>
    </location>
</feature>
<feature type="compositionally biased region" description="Polar residues" evidence="1">
    <location>
        <begin position="400"/>
        <end position="410"/>
    </location>
</feature>
<feature type="domain" description="BZIP" evidence="2">
    <location>
        <begin position="520"/>
        <end position="578"/>
    </location>
</feature>
<sequence>MLAQPKYPTTSPLILDPHVCLTASLTSIYSTISGLPYFLCSSLSIHHARVHLCIPHAVRKHCNSLLVYISLFRSNEPDDPVITLFSNAGTSFVPITAAVEVLSPSQSAVPFRGPPYSLAEVEENYPELISRPYSQSRPSLPYRHTYQDSKVNNYQCHAGQENRIPQDKAYMSQGPAASRPSSSYQHDDRSKRLPPLDPRALPPIQSSKLSSASQEAVSNPSPTPNASARPPPQSSTPPDLRSSRPIGVQNLLNPTTSGDAAKLQNRRRNGDHLGSPGSASYSAAPPSATPPLPAPSMISSNVSLPSITPPLRSVYPQPLGHLTPRSPSIYTPSPITMGNPIATMDVKQSPFVQSREHTGMGGPPNHSLPEMARVTSISSDTYGSSLPPRQSPSGRRESLDSSSHGYSRSQVHLERTGGTITGTYPAASMSDSPSTQYSSYSQLSRTPPATAPPSLTGQPQSFFTTPFTAAGPASMPQMKFDTPSSSSAGTGSYQIMTLDTENGPIQVPVDVQAASKVADEKRKRNATASHRFRQRRKEKERETSQNIAKLEQQIREMEEEREHYRRERDYFREIATRNPGHAHLLSRPISPRQRRHASFGGAMGLGNVQYQSSESGNRNGSRNTRRRTSTYVPPTGAAPQAPEPPQQPLPLFERSLTGMSEHSQVGNRGRL</sequence>
<feature type="compositionally biased region" description="Low complexity" evidence="1">
    <location>
        <begin position="275"/>
        <end position="286"/>
    </location>
</feature>
<dbReference type="CDD" id="cd14705">
    <property type="entry name" value="bZIP_Zip1"/>
    <property type="match status" value="1"/>
</dbReference>
<evidence type="ECO:0000256" key="1">
    <source>
        <dbReference type="SAM" id="MobiDB-lite"/>
    </source>
</evidence>
<dbReference type="EMBL" id="JBEFKJ010000022">
    <property type="protein sequence ID" value="KAL2040243.1"/>
    <property type="molecule type" value="Genomic_DNA"/>
</dbReference>
<name>A0ABR4A3J7_9LECA</name>
<comment type="caution">
    <text evidence="3">The sequence shown here is derived from an EMBL/GenBank/DDBJ whole genome shotgun (WGS) entry which is preliminary data.</text>
</comment>
<feature type="compositionally biased region" description="Polar residues" evidence="1">
    <location>
        <begin position="378"/>
        <end position="393"/>
    </location>
</feature>
<feature type="compositionally biased region" description="Polar residues" evidence="1">
    <location>
        <begin position="482"/>
        <end position="493"/>
    </location>
</feature>
<feature type="compositionally biased region" description="Low complexity" evidence="1">
    <location>
        <begin position="612"/>
        <end position="622"/>
    </location>
</feature>
<evidence type="ECO:0000259" key="2">
    <source>
        <dbReference type="PROSITE" id="PS50217"/>
    </source>
</evidence>
<proteinExistence type="predicted"/>
<protein>
    <recommendedName>
        <fullName evidence="2">BZIP domain-containing protein</fullName>
    </recommendedName>
</protein>
<feature type="compositionally biased region" description="Low complexity" evidence="1">
    <location>
        <begin position="428"/>
        <end position="444"/>
    </location>
</feature>
<dbReference type="Gene3D" id="1.20.5.170">
    <property type="match status" value="1"/>
</dbReference>
<gene>
    <name evidence="3" type="ORF">N7G274_007146</name>
</gene>
<accession>A0ABR4A3J7</accession>
<dbReference type="Proteomes" id="UP001590950">
    <property type="component" value="Unassembled WGS sequence"/>
</dbReference>
<feature type="region of interest" description="Disordered" evidence="1">
    <location>
        <begin position="170"/>
        <end position="295"/>
    </location>
</feature>
<feature type="compositionally biased region" description="Polar residues" evidence="1">
    <location>
        <begin position="204"/>
        <end position="226"/>
    </location>
</feature>
<evidence type="ECO:0000313" key="3">
    <source>
        <dbReference type="EMBL" id="KAL2040243.1"/>
    </source>
</evidence>
<reference evidence="3 4" key="1">
    <citation type="submission" date="2024-09" db="EMBL/GenBank/DDBJ databases">
        <title>Rethinking Asexuality: The Enigmatic Case of Functional Sexual Genes in Lepraria (Stereocaulaceae).</title>
        <authorList>
            <person name="Doellman M."/>
            <person name="Sun Y."/>
            <person name="Barcenas-Pena A."/>
            <person name="Lumbsch H.T."/>
            <person name="Grewe F."/>
        </authorList>
    </citation>
    <scope>NUCLEOTIDE SEQUENCE [LARGE SCALE GENOMIC DNA]</scope>
    <source>
        <strain evidence="3 4">Mercado 3170</strain>
    </source>
</reference>
<feature type="region of interest" description="Disordered" evidence="1">
    <location>
        <begin position="582"/>
        <end position="671"/>
    </location>
</feature>
<feature type="compositionally biased region" description="Polar residues" evidence="1">
    <location>
        <begin position="453"/>
        <end position="467"/>
    </location>
</feature>
<feature type="compositionally biased region" description="Low complexity" evidence="1">
    <location>
        <begin position="629"/>
        <end position="640"/>
    </location>
</feature>
<dbReference type="PROSITE" id="PS00036">
    <property type="entry name" value="BZIP_BASIC"/>
    <property type="match status" value="1"/>
</dbReference>
<keyword evidence="4" id="KW-1185">Reference proteome</keyword>
<evidence type="ECO:0000313" key="4">
    <source>
        <dbReference type="Proteomes" id="UP001590950"/>
    </source>
</evidence>
<feature type="region of interest" description="Disordered" evidence="1">
    <location>
        <begin position="514"/>
        <end position="547"/>
    </location>
</feature>
<dbReference type="PROSITE" id="PS50217">
    <property type="entry name" value="BZIP"/>
    <property type="match status" value="1"/>
</dbReference>
<feature type="compositionally biased region" description="Polar residues" evidence="1">
    <location>
        <begin position="657"/>
        <end position="671"/>
    </location>
</feature>
<dbReference type="InterPro" id="IPR004827">
    <property type="entry name" value="bZIP"/>
</dbReference>
<organism evidence="3 4">
    <name type="scientific">Stereocaulon virgatum</name>
    <dbReference type="NCBI Taxonomy" id="373712"/>
    <lineage>
        <taxon>Eukaryota</taxon>
        <taxon>Fungi</taxon>
        <taxon>Dikarya</taxon>
        <taxon>Ascomycota</taxon>
        <taxon>Pezizomycotina</taxon>
        <taxon>Lecanoromycetes</taxon>
        <taxon>OSLEUM clade</taxon>
        <taxon>Lecanoromycetidae</taxon>
        <taxon>Lecanorales</taxon>
        <taxon>Lecanorineae</taxon>
        <taxon>Stereocaulaceae</taxon>
        <taxon>Stereocaulon</taxon>
    </lineage>
</organism>